<keyword evidence="1" id="KW-0614">Plasmid</keyword>
<geneLocation type="plasmid" evidence="1">
    <name>pME2200</name>
</geneLocation>
<reference evidence="1" key="1">
    <citation type="journal article" date="2001" name="Plasmid">
        <title>Comparative sequence analysis of plasmids pME2001 and pME2200 of methanothermobacter marburgensis strains Marburg and ZH3.</title>
        <authorList>
            <person name="Luo Y."/>
            <person name="Leisinger T."/>
            <person name="Wasserfallen A."/>
        </authorList>
    </citation>
    <scope>NUCLEOTIDE SEQUENCE</scope>
    <source>
        <strain evidence="1">ZH3</strain>
        <plasmid evidence="1">pME2200</plasmid>
    </source>
</reference>
<name>Q9V2V1_METTF</name>
<dbReference type="EMBL" id="AF145236">
    <property type="protein sequence ID" value="AAF00126.1"/>
    <property type="molecule type" value="Genomic_DNA"/>
</dbReference>
<dbReference type="AlphaFoldDB" id="Q9V2V1"/>
<evidence type="ECO:0000313" key="1">
    <source>
        <dbReference type="EMBL" id="AAF00126.1"/>
    </source>
</evidence>
<dbReference type="InterPro" id="IPR027417">
    <property type="entry name" value="P-loop_NTPase"/>
</dbReference>
<dbReference type="SUPFAM" id="SSF52540">
    <property type="entry name" value="P-loop containing nucleoside triphosphate hydrolases"/>
    <property type="match status" value="1"/>
</dbReference>
<proteinExistence type="predicted"/>
<protein>
    <submittedName>
        <fullName evidence="1">Putative Rep protein</fullName>
    </submittedName>
</protein>
<dbReference type="CDD" id="cd00093">
    <property type="entry name" value="HTH_XRE"/>
    <property type="match status" value="1"/>
</dbReference>
<accession>Q9V2V1</accession>
<organism evidence="1">
    <name type="scientific">Methanothermobacter thermautotrophicus</name>
    <name type="common">Methanobacterium thermoformicicum</name>
    <dbReference type="NCBI Taxonomy" id="145262"/>
    <lineage>
        <taxon>Archaea</taxon>
        <taxon>Methanobacteriati</taxon>
        <taxon>Methanobacteriota</taxon>
        <taxon>Methanomada group</taxon>
        <taxon>Methanobacteria</taxon>
        <taxon>Methanobacteriales</taxon>
        <taxon>Methanobacteriaceae</taxon>
        <taxon>Methanothermobacter</taxon>
    </lineage>
</organism>
<sequence>MNSMSKKEYNPFDKKITLHIKHADFELVGQKYRGRDLYEYLFIKGSKPIHTATGKTSNLYEIISEDKGPDEALKIIGDTFTEDDINILLRGGFHDDNKTPEGVLELIQHILLAGEVLHPGGDVIEPQSFKDYPERIQAYADQLINDDSIDILESITRVIGKAHYGDEKAVKLLLLSIGTLFLRDTPPVHQALRGSTGSGKTDLVLKTVLAVPERYVHILRSASPKYLFYASETGILREDYNIFVFDDIELNDEIIAISKTITDNILPEKEHHTVKDQEALKLEIPGEGLAIFTRARDIHDNELNDRLLYNNPVEDEDHSRFVKEKIKEEAISGSVMDDKRIMEAYEVIRAVYERLIEGDVRVYNPYLHLLDLRGYSNRDIKHIVGLVKAVTWYRQHKRMREGSYVREGGHDIIIGTEDDLRDALELWMSIDTLQRYKLDRKQEKFLKSLPEYSDELYKQHTDSIFEDDPELPTYRGLAERLGLSKSTIYRWVKGRHDKDRDIEGLEDKGLVTIKPLEPENPKSPSLIYLTPGIVGKHPQLKNGGEPSESGFTLFPSVDMDLGTAENVRIWKKTIFHSMVLGVSQIQSNIQDNLIQEWLDNNTNPMETHEDVVEFIVDVRAFIHDNMQALPDVTCNPVYTILGNGKHPLETGEESSNHGDKHDLVLTRAGSIVGNRVNSENKGSEPSDEMTCFPQKNYYSGVGGDLQAEYTDAMARGDDSMIGELEARIPPDTPENLEERRVTLKKKLKDKSISAGEKMELLKELGGVLSTLMRKPVDNERIVEYAKELGEVRREIEDMQGG</sequence>
<dbReference type="InterPro" id="IPR001387">
    <property type="entry name" value="Cro/C1-type_HTH"/>
</dbReference>